<protein>
    <submittedName>
        <fullName evidence="2">Ran-binding protein 9-like protein</fullName>
    </submittedName>
</protein>
<reference evidence="2" key="1">
    <citation type="submission" date="2021-02" db="EMBL/GenBank/DDBJ databases">
        <title>First Annotated Genome of the Yellow-green Alga Tribonema minus.</title>
        <authorList>
            <person name="Mahan K.M."/>
        </authorList>
    </citation>
    <scope>NUCLEOTIDE SEQUENCE</scope>
    <source>
        <strain evidence="2">UTEX B ZZ1240</strain>
    </source>
</reference>
<sequence length="108" mass="11769">MPGWVEHSYGYHGDDGQKFGANKTPGRWATWAEGDVIGCGVDTERRAIWYTRNGTLLGDAFANVTEDLLCPVVGFHSNGERVRINFGLTPFVYAGPGAEVQAPVLEAR</sequence>
<dbReference type="PANTHER" id="PTHR12864">
    <property type="entry name" value="RAN BINDING PROTEIN 9-RELATED"/>
    <property type="match status" value="1"/>
</dbReference>
<evidence type="ECO:0000313" key="2">
    <source>
        <dbReference type="EMBL" id="KAG5176467.1"/>
    </source>
</evidence>
<dbReference type="InterPro" id="IPR001870">
    <property type="entry name" value="B30.2/SPRY"/>
</dbReference>
<name>A0A835YMD5_9STRA</name>
<dbReference type="Proteomes" id="UP000664859">
    <property type="component" value="Unassembled WGS sequence"/>
</dbReference>
<gene>
    <name evidence="2" type="ORF">JKP88DRAFT_129094</name>
</gene>
<dbReference type="CDD" id="cd12885">
    <property type="entry name" value="SPRY_RanBP_like"/>
    <property type="match status" value="1"/>
</dbReference>
<dbReference type="SMART" id="SM00449">
    <property type="entry name" value="SPRY"/>
    <property type="match status" value="1"/>
</dbReference>
<dbReference type="InterPro" id="IPR050618">
    <property type="entry name" value="Ubq-SigPath_Reg"/>
</dbReference>
<keyword evidence="3" id="KW-1185">Reference proteome</keyword>
<dbReference type="InterPro" id="IPR003877">
    <property type="entry name" value="SPRY_dom"/>
</dbReference>
<dbReference type="InterPro" id="IPR044736">
    <property type="entry name" value="Gid1/RanBPM/SPLA_SPRY"/>
</dbReference>
<dbReference type="OrthoDB" id="258495at2759"/>
<accession>A0A835YMD5</accession>
<dbReference type="Pfam" id="PF00622">
    <property type="entry name" value="SPRY"/>
    <property type="match status" value="1"/>
</dbReference>
<organism evidence="2 3">
    <name type="scientific">Tribonema minus</name>
    <dbReference type="NCBI Taxonomy" id="303371"/>
    <lineage>
        <taxon>Eukaryota</taxon>
        <taxon>Sar</taxon>
        <taxon>Stramenopiles</taxon>
        <taxon>Ochrophyta</taxon>
        <taxon>PX clade</taxon>
        <taxon>Xanthophyceae</taxon>
        <taxon>Tribonematales</taxon>
        <taxon>Tribonemataceae</taxon>
        <taxon>Tribonema</taxon>
    </lineage>
</organism>
<dbReference type="AlphaFoldDB" id="A0A835YMD5"/>
<dbReference type="InterPro" id="IPR013320">
    <property type="entry name" value="ConA-like_dom_sf"/>
</dbReference>
<comment type="caution">
    <text evidence="2">The sequence shown here is derived from an EMBL/GenBank/DDBJ whole genome shotgun (WGS) entry which is preliminary data.</text>
</comment>
<dbReference type="SUPFAM" id="SSF49899">
    <property type="entry name" value="Concanavalin A-like lectins/glucanases"/>
    <property type="match status" value="1"/>
</dbReference>
<dbReference type="EMBL" id="JAFCMP010000536">
    <property type="protein sequence ID" value="KAG5176467.1"/>
    <property type="molecule type" value="Genomic_DNA"/>
</dbReference>
<feature type="domain" description="B30.2/SPRY" evidence="1">
    <location>
        <begin position="1"/>
        <end position="91"/>
    </location>
</feature>
<evidence type="ECO:0000259" key="1">
    <source>
        <dbReference type="PROSITE" id="PS50188"/>
    </source>
</evidence>
<feature type="non-terminal residue" evidence="2">
    <location>
        <position position="108"/>
    </location>
</feature>
<dbReference type="InterPro" id="IPR043136">
    <property type="entry name" value="B30.2/SPRY_sf"/>
</dbReference>
<dbReference type="Gene3D" id="2.60.120.920">
    <property type="match status" value="1"/>
</dbReference>
<evidence type="ECO:0000313" key="3">
    <source>
        <dbReference type="Proteomes" id="UP000664859"/>
    </source>
</evidence>
<dbReference type="PROSITE" id="PS50188">
    <property type="entry name" value="B302_SPRY"/>
    <property type="match status" value="1"/>
</dbReference>
<proteinExistence type="predicted"/>